<dbReference type="SUPFAM" id="SSF46785">
    <property type="entry name" value="Winged helix' DNA-binding domain"/>
    <property type="match status" value="1"/>
</dbReference>
<dbReference type="Gene3D" id="2.60.120.10">
    <property type="entry name" value="Jelly Rolls"/>
    <property type="match status" value="1"/>
</dbReference>
<dbReference type="InterPro" id="IPR012318">
    <property type="entry name" value="HTH_CRP"/>
</dbReference>
<dbReference type="InterPro" id="IPR036388">
    <property type="entry name" value="WH-like_DNA-bd_sf"/>
</dbReference>
<evidence type="ECO:0000256" key="3">
    <source>
        <dbReference type="ARBA" id="ARBA00023163"/>
    </source>
</evidence>
<dbReference type="PRINTS" id="PR00034">
    <property type="entry name" value="HTHCRP"/>
</dbReference>
<dbReference type="PROSITE" id="PS51063">
    <property type="entry name" value="HTH_CRP_2"/>
    <property type="match status" value="1"/>
</dbReference>
<organism evidence="5 6">
    <name type="scientific">Qipengyuania aquimaris</name>
    <dbReference type="NCBI Taxonomy" id="255984"/>
    <lineage>
        <taxon>Bacteria</taxon>
        <taxon>Pseudomonadati</taxon>
        <taxon>Pseudomonadota</taxon>
        <taxon>Alphaproteobacteria</taxon>
        <taxon>Sphingomonadales</taxon>
        <taxon>Erythrobacteraceae</taxon>
        <taxon>Qipengyuania</taxon>
    </lineage>
</organism>
<proteinExistence type="predicted"/>
<dbReference type="CDD" id="cd00092">
    <property type="entry name" value="HTH_CRP"/>
    <property type="match status" value="1"/>
</dbReference>
<evidence type="ECO:0000256" key="1">
    <source>
        <dbReference type="ARBA" id="ARBA00023015"/>
    </source>
</evidence>
<dbReference type="PROSITE" id="PS00042">
    <property type="entry name" value="HTH_CRP_1"/>
    <property type="match status" value="1"/>
</dbReference>
<gene>
    <name evidence="5" type="ORF">KUV31_06950</name>
</gene>
<dbReference type="InterPro" id="IPR018335">
    <property type="entry name" value="Tscrpt_reg_HTH_Crp-type_CS"/>
</dbReference>
<comment type="caution">
    <text evidence="5">The sequence shown here is derived from an EMBL/GenBank/DDBJ whole genome shotgun (WGS) entry which is preliminary data.</text>
</comment>
<keyword evidence="2" id="KW-0238">DNA-binding</keyword>
<dbReference type="Pfam" id="PF13545">
    <property type="entry name" value="HTH_Crp_2"/>
    <property type="match status" value="1"/>
</dbReference>
<dbReference type="Gene3D" id="1.10.10.10">
    <property type="entry name" value="Winged helix-like DNA-binding domain superfamily/Winged helix DNA-binding domain"/>
    <property type="match status" value="1"/>
</dbReference>
<dbReference type="InterPro" id="IPR036390">
    <property type="entry name" value="WH_DNA-bd_sf"/>
</dbReference>
<dbReference type="CDD" id="cd00038">
    <property type="entry name" value="CAP_ED"/>
    <property type="match status" value="1"/>
</dbReference>
<keyword evidence="1" id="KW-0805">Transcription regulation</keyword>
<evidence type="ECO:0000313" key="5">
    <source>
        <dbReference type="EMBL" id="MBY6218079.1"/>
    </source>
</evidence>
<dbReference type="Proteomes" id="UP000824927">
    <property type="component" value="Unassembled WGS sequence"/>
</dbReference>
<dbReference type="RefSeq" id="WP_222405009.1">
    <property type="nucleotide sequence ID" value="NZ_JAHVKP010000001.1"/>
</dbReference>
<dbReference type="GO" id="GO:0003700">
    <property type="term" value="F:DNA-binding transcription factor activity"/>
    <property type="evidence" value="ECO:0007669"/>
    <property type="project" value="InterPro"/>
</dbReference>
<sequence length="249" mass="27432">MIEINAPQLRESHEARMMTFPEQFERFAQIHLPANLSDAAILRFQALGRAAAVSREEALALNLHADHLVFVCSGATKLVAHASDRRDQVVGFHFPDELVVVPARAEHSYTLEAVRPSELLVFDYRDFTELARSDPAVLRSLLECARGSLSRSREKSLALGRKTATERLAGFLVAMAVRIGSIRDGTLSIDLPMSRRDIADSLGLTIETVSRQFSVLRELGLLETTGKAGVRIPDLRALEARAGYLTEAA</sequence>
<protein>
    <submittedName>
        <fullName evidence="5">Helix-turn-helix domain-containing protein</fullName>
    </submittedName>
</protein>
<reference evidence="5" key="1">
    <citation type="submission" date="2021-06" db="EMBL/GenBank/DDBJ databases">
        <title>50 bacteria genomes isolated from Dapeng, Shenzhen, China.</title>
        <authorList>
            <person name="Zheng W."/>
            <person name="Yu S."/>
            <person name="Huang Y."/>
        </authorList>
    </citation>
    <scope>NUCLEOTIDE SEQUENCE</scope>
    <source>
        <strain evidence="5">DP4N28-2</strain>
    </source>
</reference>
<dbReference type="SMART" id="SM00419">
    <property type="entry name" value="HTH_CRP"/>
    <property type="match status" value="1"/>
</dbReference>
<dbReference type="InterPro" id="IPR018490">
    <property type="entry name" value="cNMP-bd_dom_sf"/>
</dbReference>
<dbReference type="GO" id="GO:0003677">
    <property type="term" value="F:DNA binding"/>
    <property type="evidence" value="ECO:0007669"/>
    <property type="project" value="UniProtKB-KW"/>
</dbReference>
<feature type="domain" description="HTH crp-type" evidence="4">
    <location>
        <begin position="162"/>
        <end position="236"/>
    </location>
</feature>
<evidence type="ECO:0000313" key="6">
    <source>
        <dbReference type="Proteomes" id="UP000824927"/>
    </source>
</evidence>
<dbReference type="EMBL" id="JAHVKP010000001">
    <property type="protein sequence ID" value="MBY6218079.1"/>
    <property type="molecule type" value="Genomic_DNA"/>
</dbReference>
<evidence type="ECO:0000259" key="4">
    <source>
        <dbReference type="PROSITE" id="PS51063"/>
    </source>
</evidence>
<dbReference type="AlphaFoldDB" id="A0A9Q3XD27"/>
<dbReference type="InterPro" id="IPR000595">
    <property type="entry name" value="cNMP-bd_dom"/>
</dbReference>
<dbReference type="InterPro" id="IPR014710">
    <property type="entry name" value="RmlC-like_jellyroll"/>
</dbReference>
<dbReference type="Pfam" id="PF00027">
    <property type="entry name" value="cNMP_binding"/>
    <property type="match status" value="1"/>
</dbReference>
<dbReference type="SUPFAM" id="SSF51206">
    <property type="entry name" value="cAMP-binding domain-like"/>
    <property type="match status" value="1"/>
</dbReference>
<accession>A0A9Q3XD27</accession>
<name>A0A9Q3XD27_9SPHN</name>
<keyword evidence="3" id="KW-0804">Transcription</keyword>
<evidence type="ECO:0000256" key="2">
    <source>
        <dbReference type="ARBA" id="ARBA00023125"/>
    </source>
</evidence>